<comment type="caution">
    <text evidence="2">The sequence shown here is derived from an EMBL/GenBank/DDBJ whole genome shotgun (WGS) entry which is preliminary data.</text>
</comment>
<reference evidence="2 3" key="1">
    <citation type="submission" date="2018-06" db="EMBL/GenBank/DDBJ databases">
        <title>Comparative genomics reveals the genomic features of Rhizophagus irregularis, R. cerebriforme, R. diaphanum and Gigaspora rosea, and their symbiotic lifestyle signature.</title>
        <authorList>
            <person name="Morin E."/>
            <person name="San Clemente H."/>
            <person name="Chen E.C.H."/>
            <person name="De La Providencia I."/>
            <person name="Hainaut M."/>
            <person name="Kuo A."/>
            <person name="Kohler A."/>
            <person name="Murat C."/>
            <person name="Tang N."/>
            <person name="Roy S."/>
            <person name="Loubradou J."/>
            <person name="Henrissat B."/>
            <person name="Grigoriev I.V."/>
            <person name="Corradi N."/>
            <person name="Roux C."/>
            <person name="Martin F.M."/>
        </authorList>
    </citation>
    <scope>NUCLEOTIDE SEQUENCE [LARGE SCALE GENOMIC DNA]</scope>
    <source>
        <strain evidence="2 3">DAOM 194757</strain>
    </source>
</reference>
<dbReference type="AlphaFoldDB" id="A0A397USY7"/>
<feature type="region of interest" description="Disordered" evidence="1">
    <location>
        <begin position="394"/>
        <end position="413"/>
    </location>
</feature>
<proteinExistence type="predicted"/>
<protein>
    <submittedName>
        <fullName evidence="2">Uncharacterized protein</fullName>
    </submittedName>
</protein>
<organism evidence="2 3">
    <name type="scientific">Gigaspora rosea</name>
    <dbReference type="NCBI Taxonomy" id="44941"/>
    <lineage>
        <taxon>Eukaryota</taxon>
        <taxon>Fungi</taxon>
        <taxon>Fungi incertae sedis</taxon>
        <taxon>Mucoromycota</taxon>
        <taxon>Glomeromycotina</taxon>
        <taxon>Glomeromycetes</taxon>
        <taxon>Diversisporales</taxon>
        <taxon>Gigasporaceae</taxon>
        <taxon>Gigaspora</taxon>
    </lineage>
</organism>
<evidence type="ECO:0000313" key="2">
    <source>
        <dbReference type="EMBL" id="RIB13245.1"/>
    </source>
</evidence>
<dbReference type="EMBL" id="QKWP01000942">
    <property type="protein sequence ID" value="RIB13245.1"/>
    <property type="molecule type" value="Genomic_DNA"/>
</dbReference>
<evidence type="ECO:0000313" key="3">
    <source>
        <dbReference type="Proteomes" id="UP000266673"/>
    </source>
</evidence>
<gene>
    <name evidence="2" type="ORF">C2G38_2198395</name>
</gene>
<sequence>MDETTPLSTSYLYTFDVISSGGGILSGSYKVLSQDRMNKGRLCEGDVKTITIVNEHARKLSNSTFVYTEYLGYKPLNLCDVEYHGSHDPDHVRKKLLRMANSVRKTITNRAANITPSILATELMNSAKILSTIVTTPKNQAQPTSTWFVSNLEAIQNALKYDKKQHYPSVSEYEKSESTTILKQYGVKDAQDPKKQAVILGIASTIMPTLLTKYPDFLAMDSTGRRNSLNFPNTAFMIRSDEPRGQIIATFISDKKTIPVINLMFESVGLYVKNDVQLNSKWLAIDKWDPYLVATRKYFPNAQIVLCDWHEADTLKEWFTKNLNNQWIRDRAFYQFRFVKRSRDQDEFNQRKITILDAKEFQSATGITNLAIAENDTWIVSRFGIDIDTQYVAAESDDDSDKESSRSETPDLFDEDNIKQQVKTLYITRRSGNLLALVVSIPSNNKSELKRPVEESVTSSSLESYLLPGEQVHLRDTISDEPYHKVQIVEVIGEDKIIVDVTFESGNTNQYIVQLADIIGYADEQNSYGNTIVHTLLYGGKKGEVHLTSTCSVDTGLTLIQSAFTQQNIYSQAVAFAIANPTSYTHLLIKHWEEPCVVSCGLEFVTINRRNPKNVPKNAFKVDKYTSVESGKLKFYLESKDLPEEIRFPLKDTLKQRYRLMGVSFCNSNHHVADVRFENVKNAEWYQYDGLGKTYCTRAMYIGSSRPSHKDGYAMDFAIYVKI</sequence>
<evidence type="ECO:0000256" key="1">
    <source>
        <dbReference type="SAM" id="MobiDB-lite"/>
    </source>
</evidence>
<name>A0A397USY7_9GLOM</name>
<dbReference type="Proteomes" id="UP000266673">
    <property type="component" value="Unassembled WGS sequence"/>
</dbReference>
<keyword evidence="3" id="KW-1185">Reference proteome</keyword>
<accession>A0A397USY7</accession>